<dbReference type="Proteomes" id="UP001165065">
    <property type="component" value="Unassembled WGS sequence"/>
</dbReference>
<protein>
    <submittedName>
        <fullName evidence="1">Uncharacterized protein</fullName>
    </submittedName>
</protein>
<keyword evidence="2" id="KW-1185">Reference proteome</keyword>
<dbReference type="EMBL" id="BRYA01000015">
    <property type="protein sequence ID" value="GMI32089.1"/>
    <property type="molecule type" value="Genomic_DNA"/>
</dbReference>
<sequence>MNVTPTNSQPDSEMLDVSCADCSQQDILDVVKDSVMAQYHLVRCRTDKYKWNELIKLINDIDWFERVLIPSHLVHPVATTVSVHYLIKKNAPMNVFKALLSKHPTPQHLCDEQATGGNTPLHQFLQKINLWPPLEQIEIFKLLKRAYPDALCVLNSDLMLPCSLPAALSTLPHIVHLTDKRLEYNSWRSIVDALTICCRRLSTKPSGHPLLQGIDAGLMLFVRVYNNFRFTLQHALCRHLLSYVPATHSTRHEGGQHPTTTGHIMAKLGRMGERSREWALEEQFEATSVKVGEVGSFRKRVKNDDWMED</sequence>
<evidence type="ECO:0000313" key="2">
    <source>
        <dbReference type="Proteomes" id="UP001165065"/>
    </source>
</evidence>
<comment type="caution">
    <text evidence="1">The sequence shown here is derived from an EMBL/GenBank/DDBJ whole genome shotgun (WGS) entry which is preliminary data.</text>
</comment>
<reference evidence="2" key="1">
    <citation type="journal article" date="2023" name="Commun. Biol.">
        <title>Genome analysis of Parmales, the sister group of diatoms, reveals the evolutionary specialization of diatoms from phago-mixotrophs to photoautotrophs.</title>
        <authorList>
            <person name="Ban H."/>
            <person name="Sato S."/>
            <person name="Yoshikawa S."/>
            <person name="Yamada K."/>
            <person name="Nakamura Y."/>
            <person name="Ichinomiya M."/>
            <person name="Sato N."/>
            <person name="Blanc-Mathieu R."/>
            <person name="Endo H."/>
            <person name="Kuwata A."/>
            <person name="Ogata H."/>
        </authorList>
    </citation>
    <scope>NUCLEOTIDE SEQUENCE [LARGE SCALE GENOMIC DNA]</scope>
</reference>
<name>A0A9W7G4R0_9STRA</name>
<organism evidence="1 2">
    <name type="scientific">Triparma columacea</name>
    <dbReference type="NCBI Taxonomy" id="722753"/>
    <lineage>
        <taxon>Eukaryota</taxon>
        <taxon>Sar</taxon>
        <taxon>Stramenopiles</taxon>
        <taxon>Ochrophyta</taxon>
        <taxon>Bolidophyceae</taxon>
        <taxon>Parmales</taxon>
        <taxon>Triparmaceae</taxon>
        <taxon>Triparma</taxon>
    </lineage>
</organism>
<proteinExistence type="predicted"/>
<dbReference type="AlphaFoldDB" id="A0A9W7G4R0"/>
<dbReference type="OrthoDB" id="10463670at2759"/>
<gene>
    <name evidence="1" type="ORF">TrCOL_g9170</name>
</gene>
<accession>A0A9W7G4R0</accession>
<evidence type="ECO:0000313" key="1">
    <source>
        <dbReference type="EMBL" id="GMI32089.1"/>
    </source>
</evidence>